<dbReference type="Pfam" id="PF04865">
    <property type="entry name" value="Baseplate_J"/>
    <property type="match status" value="1"/>
</dbReference>
<evidence type="ECO:0000256" key="1">
    <source>
        <dbReference type="ARBA" id="ARBA00012513"/>
    </source>
</evidence>
<dbReference type="SUPFAM" id="SSF56112">
    <property type="entry name" value="Protein kinase-like (PK-like)"/>
    <property type="match status" value="1"/>
</dbReference>
<evidence type="ECO:0000256" key="7">
    <source>
        <dbReference type="SAM" id="MobiDB-lite"/>
    </source>
</evidence>
<dbReference type="InterPro" id="IPR008271">
    <property type="entry name" value="Ser/Thr_kinase_AS"/>
</dbReference>
<organism evidence="10">
    <name type="scientific">Thermosporothrix sp. COM3</name>
    <dbReference type="NCBI Taxonomy" id="2490863"/>
    <lineage>
        <taxon>Bacteria</taxon>
        <taxon>Bacillati</taxon>
        <taxon>Chloroflexota</taxon>
        <taxon>Ktedonobacteria</taxon>
        <taxon>Ktedonobacterales</taxon>
        <taxon>Thermosporotrichaceae</taxon>
        <taxon>Thermosporothrix</taxon>
    </lineage>
</organism>
<evidence type="ECO:0000256" key="8">
    <source>
        <dbReference type="SAM" id="Phobius"/>
    </source>
</evidence>
<dbReference type="EMBL" id="AP019376">
    <property type="protein sequence ID" value="BBH88224.1"/>
    <property type="molecule type" value="Genomic_DNA"/>
</dbReference>
<reference evidence="10" key="1">
    <citation type="submission" date="2018-12" db="EMBL/GenBank/DDBJ databases">
        <title>Novel natural products biosynthetic potential of the class Ktedonobacteria.</title>
        <authorList>
            <person name="Zheng Y."/>
            <person name="Saitou A."/>
            <person name="Wang C.M."/>
            <person name="Toyoda A."/>
            <person name="Minakuchi Y."/>
            <person name="Sekiguchi Y."/>
            <person name="Ueda K."/>
            <person name="Takano H."/>
            <person name="Sakai Y."/>
            <person name="Yokota A."/>
            <person name="Yabe S."/>
        </authorList>
    </citation>
    <scope>NUCLEOTIDE SEQUENCE</scope>
    <source>
        <strain evidence="10">COM3</strain>
    </source>
</reference>
<protein>
    <recommendedName>
        <fullName evidence="1">non-specific serine/threonine protein kinase</fullName>
        <ecNumber evidence="1">2.7.11.1</ecNumber>
    </recommendedName>
</protein>
<keyword evidence="4" id="KW-0418">Kinase</keyword>
<accession>A0A455SSV6</accession>
<feature type="binding site" evidence="6">
    <location>
        <position position="46"/>
    </location>
    <ligand>
        <name>ATP</name>
        <dbReference type="ChEBI" id="CHEBI:30616"/>
    </ligand>
</feature>
<dbReference type="InterPro" id="IPR006949">
    <property type="entry name" value="Barrel_Baseplate_J-like"/>
</dbReference>
<evidence type="ECO:0000256" key="3">
    <source>
        <dbReference type="ARBA" id="ARBA00022741"/>
    </source>
</evidence>
<keyword evidence="8" id="KW-0812">Transmembrane</keyword>
<dbReference type="GO" id="GO:0005524">
    <property type="term" value="F:ATP binding"/>
    <property type="evidence" value="ECO:0007669"/>
    <property type="project" value="UniProtKB-UniRule"/>
</dbReference>
<keyword evidence="5 6" id="KW-0067">ATP-binding</keyword>
<dbReference type="Gene3D" id="3.30.200.20">
    <property type="entry name" value="Phosphorylase Kinase, domain 1"/>
    <property type="match status" value="1"/>
</dbReference>
<dbReference type="PROSITE" id="PS50011">
    <property type="entry name" value="PROTEIN_KINASE_DOM"/>
    <property type="match status" value="1"/>
</dbReference>
<dbReference type="InterPro" id="IPR017441">
    <property type="entry name" value="Protein_kinase_ATP_BS"/>
</dbReference>
<dbReference type="EC" id="2.7.11.1" evidence="1"/>
<sequence>MQLWRYGRAIEMVGHRYRLEGMLGSGGMADVCLAWDLVGKREVAIKVIKQENMDQRALDRFSKEAEKVVLWNHPNILRVYTNVRMELLDKEQGSILPYIVMEYAEGGDLHRRLTAGQPYDLSETLPLFRQLCSAVAYAHKHGVIHRDLKPLNILFRVLPDGTEQPVLSDFGLAVEVGATHFTYARGGTLPYMAPEQLRGVVVPESDIFALGVILYQLCTGRMPFRRTLADVGRYIHDPRPPAPPPRPSRLQALLPGALDAVLFRALHHDPEHRYADALELWEAVEAAFFDPPKRHRSFRAFDERPRPASLDHETLSMRLDDDEDLALDEESFSPPDTFVYSSARPTRVLPYDTEEFDDPDEPPSGQPPRHCRSMQPDTLDLEDAGPVDQPFRRSPRGRPTGGYASRRYQTRGLRSRDYQTQDEEPRARPASLQQATRIPRTAARTSGKRGRGVLLVSIVIALLLVGGLLTWLLPFRGLSGFGQASQATVKLTVSGQEVSDSFIVSGVEQNPDLAHLRVTMHEYSTTESASQDATATGQTKTEGAHAQGTLTVYNGSFADPFTVAAGTEFTSKSGITVATDEVANIGPSDPKSGKVNSVTVAAHALNIGVKGNIPVKDIDQSCCSSSNAIYVRNLEPFTGGQDAASYTFVQQADVDKVAKPLAERLKGQGVQKLKGQLRAGEASVGEPQCTPKVASEQPIGDQERTIERTKVTVSQNCRVLAYNKQEVETLVRQRLSAKATADAGKDVALSDQISTTVKPCDCKNGMIVEAKSVATPFFNPLQQQHLAKSIAGRTVDEAIKALKQQQGVRDVVIEVGGANRLPQEPAAIHFEVLVET</sequence>
<dbReference type="CDD" id="cd14014">
    <property type="entry name" value="STKc_PknB_like"/>
    <property type="match status" value="1"/>
</dbReference>
<dbReference type="SMART" id="SM00220">
    <property type="entry name" value="S_TKc"/>
    <property type="match status" value="1"/>
</dbReference>
<feature type="transmembrane region" description="Helical" evidence="8">
    <location>
        <begin position="453"/>
        <end position="473"/>
    </location>
</feature>
<evidence type="ECO:0000259" key="9">
    <source>
        <dbReference type="PROSITE" id="PS50011"/>
    </source>
</evidence>
<keyword evidence="2" id="KW-0808">Transferase</keyword>
<feature type="compositionally biased region" description="Basic and acidic residues" evidence="7">
    <location>
        <begin position="414"/>
        <end position="427"/>
    </location>
</feature>
<evidence type="ECO:0000256" key="2">
    <source>
        <dbReference type="ARBA" id="ARBA00022679"/>
    </source>
</evidence>
<dbReference type="Pfam" id="PF00069">
    <property type="entry name" value="Pkinase"/>
    <property type="match status" value="1"/>
</dbReference>
<evidence type="ECO:0000256" key="5">
    <source>
        <dbReference type="ARBA" id="ARBA00022840"/>
    </source>
</evidence>
<proteinExistence type="predicted"/>
<name>A0A455SSV6_9CHLR</name>
<feature type="compositionally biased region" description="Acidic residues" evidence="7">
    <location>
        <begin position="352"/>
        <end position="361"/>
    </location>
</feature>
<keyword evidence="3 6" id="KW-0547">Nucleotide-binding</keyword>
<dbReference type="GO" id="GO:0004674">
    <property type="term" value="F:protein serine/threonine kinase activity"/>
    <property type="evidence" value="ECO:0007669"/>
    <property type="project" value="UniProtKB-EC"/>
</dbReference>
<feature type="region of interest" description="Disordered" evidence="7">
    <location>
        <begin position="351"/>
        <end position="446"/>
    </location>
</feature>
<feature type="domain" description="Protein kinase" evidence="9">
    <location>
        <begin position="17"/>
        <end position="289"/>
    </location>
</feature>
<dbReference type="PROSITE" id="PS00107">
    <property type="entry name" value="PROTEIN_KINASE_ATP"/>
    <property type="match status" value="1"/>
</dbReference>
<dbReference type="InterPro" id="IPR011009">
    <property type="entry name" value="Kinase-like_dom_sf"/>
</dbReference>
<evidence type="ECO:0000256" key="4">
    <source>
        <dbReference type="ARBA" id="ARBA00022777"/>
    </source>
</evidence>
<dbReference type="PROSITE" id="PS00108">
    <property type="entry name" value="PROTEIN_KINASE_ST"/>
    <property type="match status" value="1"/>
</dbReference>
<dbReference type="AlphaFoldDB" id="A0A455SSV6"/>
<dbReference type="PANTHER" id="PTHR43289:SF6">
    <property type="entry name" value="SERINE_THREONINE-PROTEIN KINASE NEKL-3"/>
    <property type="match status" value="1"/>
</dbReference>
<gene>
    <name evidence="10" type="ORF">KTC_29750</name>
</gene>
<evidence type="ECO:0000313" key="10">
    <source>
        <dbReference type="EMBL" id="BBH88224.1"/>
    </source>
</evidence>
<keyword evidence="8" id="KW-1133">Transmembrane helix</keyword>
<dbReference type="PANTHER" id="PTHR43289">
    <property type="entry name" value="MITOGEN-ACTIVATED PROTEIN KINASE KINASE KINASE 20-RELATED"/>
    <property type="match status" value="1"/>
</dbReference>
<keyword evidence="8" id="KW-0472">Membrane</keyword>
<dbReference type="InterPro" id="IPR000719">
    <property type="entry name" value="Prot_kinase_dom"/>
</dbReference>
<evidence type="ECO:0000256" key="6">
    <source>
        <dbReference type="PROSITE-ProRule" id="PRU10141"/>
    </source>
</evidence>
<dbReference type="Gene3D" id="1.10.510.10">
    <property type="entry name" value="Transferase(Phosphotransferase) domain 1"/>
    <property type="match status" value="1"/>
</dbReference>